<accession>A0A225B9C0</accession>
<comment type="similarity">
    <text evidence="8">Belongs to the MTC6 family.</text>
</comment>
<evidence type="ECO:0000256" key="10">
    <source>
        <dbReference type="SAM" id="Phobius"/>
    </source>
</evidence>
<keyword evidence="2 10" id="KW-0812">Transmembrane</keyword>
<dbReference type="GeneID" id="31002703"/>
<evidence type="ECO:0000256" key="1">
    <source>
        <dbReference type="ARBA" id="ARBA00004479"/>
    </source>
</evidence>
<evidence type="ECO:0000256" key="7">
    <source>
        <dbReference type="ARBA" id="ARBA00037703"/>
    </source>
</evidence>
<keyword evidence="4 10" id="KW-1133">Transmembrane helix</keyword>
<evidence type="ECO:0000313" key="13">
    <source>
        <dbReference type="Proteomes" id="UP000214365"/>
    </source>
</evidence>
<dbReference type="Proteomes" id="UP000214365">
    <property type="component" value="Unassembled WGS sequence"/>
</dbReference>
<evidence type="ECO:0000256" key="4">
    <source>
        <dbReference type="ARBA" id="ARBA00022989"/>
    </source>
</evidence>
<comment type="function">
    <text evidence="7">May be involved in telomere capping.</text>
</comment>
<keyword evidence="13" id="KW-1185">Reference proteome</keyword>
<evidence type="ECO:0000256" key="5">
    <source>
        <dbReference type="ARBA" id="ARBA00023136"/>
    </source>
</evidence>
<evidence type="ECO:0000256" key="8">
    <source>
        <dbReference type="ARBA" id="ARBA00038159"/>
    </source>
</evidence>
<keyword evidence="5 10" id="KW-0472">Membrane</keyword>
<sequence>MSGAYTSDFALLNDTFWVDLLSQRDVSAQVPINFVARPSIALTAACFGDNSYNGDAASLCLSDLLTVGYFRFIIDVYWSHQNLQWLLCPVSFPTSNASNGSEYTLGSYTCSNSFSITTLLDVLNNYIQDTNSELESTFLHVIINMHAAADSDNPDGPAPSLSAASLPSESSLLGTVADKVMGSYIYTPPELAQERRDLNKSWFHDTKMWTTVLSDYFTTVNDAHGVQSTPDGWPCESYLINKASKRLLFGRGSVDPQLQSYNFTGDDAFIFPSDDVEDIISVSNTPDGSGLQSGCFFNPRNTNLQNVNNSWALASVNTSYSSFLLQNYTSCGISPLVNETLYGQTADANIDPYRNLSMSATWSWAVGEPRNATSLPGYTELTDTSEVLRCAMMDPSSGGHWRAGNCSDEYRAACRVTNEPYLWTLSEDTHSFSGSSNACPSNSFFDVPRTGLENTYFYHQAVSEVGSTSASEPIWVNLNSMDVEYCWVLGGANATCIYTEGSNDVGHRTILVPTIAAIIILTITASTIFVKCNSNRRISRRKRVNEGWEYEGVPS</sequence>
<dbReference type="InterPro" id="IPR057530">
    <property type="entry name" value="TIM-barrel_MTC6"/>
</dbReference>
<keyword evidence="3" id="KW-0732">Signal</keyword>
<proteinExistence type="inferred from homology"/>
<dbReference type="STRING" id="1441469.A0A225B9C0"/>
<dbReference type="RefSeq" id="XP_020122678.1">
    <property type="nucleotide sequence ID" value="XM_020265046.1"/>
</dbReference>
<dbReference type="AlphaFoldDB" id="A0A225B9C0"/>
<evidence type="ECO:0000259" key="11">
    <source>
        <dbReference type="Pfam" id="PF25506"/>
    </source>
</evidence>
<dbReference type="OrthoDB" id="5573651at2759"/>
<reference evidence="12 13" key="1">
    <citation type="submission" date="2015-06" db="EMBL/GenBank/DDBJ databases">
        <title>Talaromyces atroroseus IBT 11181 draft genome.</title>
        <authorList>
            <person name="Rasmussen K.B."/>
            <person name="Rasmussen S."/>
            <person name="Petersen B."/>
            <person name="Sicheritz-Ponten T."/>
            <person name="Mortensen U.H."/>
            <person name="Thrane U."/>
        </authorList>
    </citation>
    <scope>NUCLEOTIDE SEQUENCE [LARGE SCALE GENOMIC DNA]</scope>
    <source>
        <strain evidence="12 13">IBT 11181</strain>
    </source>
</reference>
<feature type="transmembrane region" description="Helical" evidence="10">
    <location>
        <begin position="510"/>
        <end position="532"/>
    </location>
</feature>
<dbReference type="PANTHER" id="PTHR35518">
    <property type="entry name" value="MAINTENANCE OF TELOMOERE CAPPING"/>
    <property type="match status" value="1"/>
</dbReference>
<dbReference type="GO" id="GO:0016020">
    <property type="term" value="C:membrane"/>
    <property type="evidence" value="ECO:0007669"/>
    <property type="project" value="UniProtKB-SubCell"/>
</dbReference>
<evidence type="ECO:0000256" key="6">
    <source>
        <dbReference type="ARBA" id="ARBA00023180"/>
    </source>
</evidence>
<comment type="subcellular location">
    <subcellularLocation>
        <location evidence="1">Membrane</location>
        <topology evidence="1">Single-pass type I membrane protein</topology>
    </subcellularLocation>
</comment>
<comment type="caution">
    <text evidence="12">The sequence shown here is derived from an EMBL/GenBank/DDBJ whole genome shotgun (WGS) entry which is preliminary data.</text>
</comment>
<dbReference type="PANTHER" id="PTHR35518:SF2">
    <property type="entry name" value="MAINTENANCE OF TELOMERE CAPPING PROTEIN 6"/>
    <property type="match status" value="1"/>
</dbReference>
<dbReference type="InterPro" id="IPR051008">
    <property type="entry name" value="Telomere_Capping_Maintenance"/>
</dbReference>
<evidence type="ECO:0000256" key="3">
    <source>
        <dbReference type="ARBA" id="ARBA00022729"/>
    </source>
</evidence>
<dbReference type="EMBL" id="LFMY01000003">
    <property type="protein sequence ID" value="OKL62557.1"/>
    <property type="molecule type" value="Genomic_DNA"/>
</dbReference>
<protein>
    <recommendedName>
        <fullName evidence="9">Maintenance of telomere capping protein 6</fullName>
    </recommendedName>
</protein>
<gene>
    <name evidence="12" type="ORF">UA08_02948</name>
</gene>
<organism evidence="12 13">
    <name type="scientific">Talaromyces atroroseus</name>
    <dbReference type="NCBI Taxonomy" id="1441469"/>
    <lineage>
        <taxon>Eukaryota</taxon>
        <taxon>Fungi</taxon>
        <taxon>Dikarya</taxon>
        <taxon>Ascomycota</taxon>
        <taxon>Pezizomycotina</taxon>
        <taxon>Eurotiomycetes</taxon>
        <taxon>Eurotiomycetidae</taxon>
        <taxon>Eurotiales</taxon>
        <taxon>Trichocomaceae</taxon>
        <taxon>Talaromyces</taxon>
        <taxon>Talaromyces sect. Trachyspermi</taxon>
    </lineage>
</organism>
<keyword evidence="6" id="KW-0325">Glycoprotein</keyword>
<evidence type="ECO:0000256" key="9">
    <source>
        <dbReference type="ARBA" id="ARBA00039865"/>
    </source>
</evidence>
<feature type="domain" description="MTC6 partial TIM-barrel" evidence="11">
    <location>
        <begin position="18"/>
        <end position="345"/>
    </location>
</feature>
<name>A0A225B9C0_TALAT</name>
<evidence type="ECO:0000313" key="12">
    <source>
        <dbReference type="EMBL" id="OKL62557.1"/>
    </source>
</evidence>
<evidence type="ECO:0000256" key="2">
    <source>
        <dbReference type="ARBA" id="ARBA00022692"/>
    </source>
</evidence>
<dbReference type="Pfam" id="PF25506">
    <property type="entry name" value="TIM-barrel_MTC6"/>
    <property type="match status" value="1"/>
</dbReference>